<dbReference type="KEGG" id="cgc:Cyagr_3027"/>
<comment type="cofactor">
    <cofactor evidence="10 15">
        <name>Zn(2+)</name>
        <dbReference type="ChEBI" id="CHEBI:29105"/>
    </cofactor>
    <text evidence="10 15">Binds 1 zinc ion per subunit.</text>
</comment>
<dbReference type="InterPro" id="IPR022695">
    <property type="entry name" value="Histidinol_DH_monofunct"/>
</dbReference>
<comment type="catalytic activity">
    <reaction evidence="9 10">
        <text>L-histidinol + 2 NAD(+) + H2O = L-histidine + 2 NADH + 3 H(+)</text>
        <dbReference type="Rhea" id="RHEA:20641"/>
        <dbReference type="ChEBI" id="CHEBI:15377"/>
        <dbReference type="ChEBI" id="CHEBI:15378"/>
        <dbReference type="ChEBI" id="CHEBI:57540"/>
        <dbReference type="ChEBI" id="CHEBI:57595"/>
        <dbReference type="ChEBI" id="CHEBI:57699"/>
        <dbReference type="ChEBI" id="CHEBI:57945"/>
        <dbReference type="EC" id="1.1.1.23"/>
    </reaction>
</comment>
<dbReference type="Pfam" id="PF00815">
    <property type="entry name" value="Histidinol_dh"/>
    <property type="match status" value="1"/>
</dbReference>
<dbReference type="RefSeq" id="WP_015110543.1">
    <property type="nucleotide sequence ID" value="NC_019675.1"/>
</dbReference>
<dbReference type="STRING" id="292564.Cyagr_3027"/>
<feature type="active site" description="Proton acceptor" evidence="10 12">
    <location>
        <position position="355"/>
    </location>
</feature>
<sequence length="460" mass="48606">MVASTPTGSSPAAAPAATCDTGGDRPALRITCLRDGQRAGERLEAIAARTESGRLREEEARVAAILVEVRQRGDAALLDFSERFDGLRPDPLRVPPERLAQAWHDCPDPLRRALDLAHDRILDFHRRQMPADLAVTGPHGERLGRRWRPVQRAGIYVPGGRASYPSTVLMNAIPAQVAGVERLVMVTPPGPGGEPNATVLAAAHRAGVEEVYRVGGAQAIAALAYGTETVPAVDVISGPGNLYVTLAKKAVYGKVGIDSLAGPSEVLVIADHSARPAQVAADLMAQAEHDPLAAAILITTSEELAAAVPAAIEAQLERHPRAAITLQALNDWGLIVVCDDLAEAAALSDRFAPEHLELLVDDPESLADRITHAGAIFLGPWSPEAVGDYLAGPNHTLPTSGTARFAGALSVETFLRHTSLIHFNRTALEATGPAVVTLAESEGLHSHAESVRQRLGTQHS</sequence>
<evidence type="ECO:0000256" key="16">
    <source>
        <dbReference type="RuleBase" id="RU004175"/>
    </source>
</evidence>
<evidence type="ECO:0000256" key="3">
    <source>
        <dbReference type="ARBA" id="ARBA00012965"/>
    </source>
</evidence>
<organism evidence="18 19">
    <name type="scientific">Cyanobium gracile (strain ATCC 27147 / PCC 6307)</name>
    <dbReference type="NCBI Taxonomy" id="292564"/>
    <lineage>
        <taxon>Bacteria</taxon>
        <taxon>Bacillati</taxon>
        <taxon>Cyanobacteriota</taxon>
        <taxon>Cyanophyceae</taxon>
        <taxon>Synechococcales</taxon>
        <taxon>Prochlorococcaceae</taxon>
        <taxon>Cyanobium</taxon>
    </lineage>
</organism>
<feature type="binding site" evidence="10 14">
    <location>
        <position position="264"/>
    </location>
    <ligand>
        <name>substrate</name>
    </ligand>
</feature>
<dbReference type="FunFam" id="3.40.50.1980:FF:000026">
    <property type="entry name" value="Histidinol dehydrogenase"/>
    <property type="match status" value="1"/>
</dbReference>
<dbReference type="GO" id="GO:0004399">
    <property type="term" value="F:histidinol dehydrogenase activity"/>
    <property type="evidence" value="ECO:0007669"/>
    <property type="project" value="UniProtKB-UniRule"/>
</dbReference>
<dbReference type="PANTHER" id="PTHR21256:SF2">
    <property type="entry name" value="HISTIDINE BIOSYNTHESIS TRIFUNCTIONAL PROTEIN"/>
    <property type="match status" value="1"/>
</dbReference>
<dbReference type="PRINTS" id="PR00083">
    <property type="entry name" value="HOLDHDRGNASE"/>
</dbReference>
<feature type="compositionally biased region" description="Low complexity" evidence="17">
    <location>
        <begin position="1"/>
        <end position="18"/>
    </location>
</feature>
<dbReference type="PIRSF" id="PIRSF000099">
    <property type="entry name" value="Histidinol_dh"/>
    <property type="match status" value="1"/>
</dbReference>
<evidence type="ECO:0000256" key="7">
    <source>
        <dbReference type="ARBA" id="ARBA00023002"/>
    </source>
</evidence>
<dbReference type="GO" id="GO:0051287">
    <property type="term" value="F:NAD binding"/>
    <property type="evidence" value="ECO:0007669"/>
    <property type="project" value="InterPro"/>
</dbReference>
<dbReference type="HAMAP" id="MF_01024">
    <property type="entry name" value="HisD"/>
    <property type="match status" value="1"/>
</dbReference>
<evidence type="ECO:0000256" key="13">
    <source>
        <dbReference type="PIRSR" id="PIRSR000099-2"/>
    </source>
</evidence>
<reference evidence="19" key="1">
    <citation type="journal article" date="2013" name="Proc. Natl. Acad. Sci. U.S.A.">
        <title>Improving the coverage of the cyanobacterial phylum using diversity-driven genome sequencing.</title>
        <authorList>
            <person name="Shih P.M."/>
            <person name="Wu D."/>
            <person name="Latifi A."/>
            <person name="Axen S.D."/>
            <person name="Fewer D.P."/>
            <person name="Talla E."/>
            <person name="Calteau A."/>
            <person name="Cai F."/>
            <person name="Tandeau de Marsac N."/>
            <person name="Rippka R."/>
            <person name="Herdman M."/>
            <person name="Sivonen K."/>
            <person name="Coursin T."/>
            <person name="Laurent T."/>
            <person name="Goodwin L."/>
            <person name="Nolan M."/>
            <person name="Davenport K.W."/>
            <person name="Han C.S."/>
            <person name="Rubin E.M."/>
            <person name="Eisen J.A."/>
            <person name="Woyke T."/>
            <person name="Gugger M."/>
            <person name="Kerfeld C.A."/>
        </authorList>
    </citation>
    <scope>NUCLEOTIDE SEQUENCE [LARGE SCALE GENOMIC DNA]</scope>
    <source>
        <strain evidence="19">ATCC 27147 / PCC 6307</strain>
    </source>
</reference>
<dbReference type="NCBIfam" id="TIGR00069">
    <property type="entry name" value="hisD"/>
    <property type="match status" value="1"/>
</dbReference>
<evidence type="ECO:0000256" key="12">
    <source>
        <dbReference type="PIRSR" id="PIRSR000099-1"/>
    </source>
</evidence>
<feature type="binding site" evidence="10 14">
    <location>
        <position position="289"/>
    </location>
    <ligand>
        <name>substrate</name>
    </ligand>
</feature>
<evidence type="ECO:0000256" key="10">
    <source>
        <dbReference type="HAMAP-Rule" id="MF_01024"/>
    </source>
</evidence>
<feature type="binding site" evidence="10 13">
    <location>
        <position position="241"/>
    </location>
    <ligand>
        <name>NAD(+)</name>
        <dbReference type="ChEBI" id="CHEBI:57540"/>
    </ligand>
</feature>
<feature type="binding site" evidence="10 14">
    <location>
        <position position="388"/>
    </location>
    <ligand>
        <name>substrate</name>
    </ligand>
</feature>
<feature type="binding site" evidence="10 13">
    <location>
        <position position="156"/>
    </location>
    <ligand>
        <name>NAD(+)</name>
        <dbReference type="ChEBI" id="CHEBI:57540"/>
    </ligand>
</feature>
<feature type="binding site" evidence="10 14">
    <location>
        <position position="442"/>
    </location>
    <ligand>
        <name>substrate</name>
    </ligand>
</feature>
<keyword evidence="8 10" id="KW-0520">NAD</keyword>
<dbReference type="PROSITE" id="PS00611">
    <property type="entry name" value="HISOL_DEHYDROGENASE"/>
    <property type="match status" value="1"/>
</dbReference>
<dbReference type="AlphaFoldDB" id="K9PC00"/>
<evidence type="ECO:0000256" key="17">
    <source>
        <dbReference type="SAM" id="MobiDB-lite"/>
    </source>
</evidence>
<evidence type="ECO:0000313" key="19">
    <source>
        <dbReference type="Proteomes" id="UP000010388"/>
    </source>
</evidence>
<evidence type="ECO:0000256" key="5">
    <source>
        <dbReference type="ARBA" id="ARBA00022723"/>
    </source>
</evidence>
<keyword evidence="7 10" id="KW-0560">Oxidoreductase</keyword>
<dbReference type="SUPFAM" id="SSF53720">
    <property type="entry name" value="ALDH-like"/>
    <property type="match status" value="1"/>
</dbReference>
<gene>
    <name evidence="10" type="primary">hisD</name>
    <name evidence="18" type="ordered locus">Cyagr_3027</name>
</gene>
<dbReference type="Proteomes" id="UP000010388">
    <property type="component" value="Chromosome"/>
</dbReference>
<name>K9PC00_CYAGP</name>
<dbReference type="eggNOG" id="COG0141">
    <property type="taxonomic scope" value="Bacteria"/>
</dbReference>
<feature type="binding site" evidence="10 15">
    <location>
        <position position="286"/>
    </location>
    <ligand>
        <name>Zn(2+)</name>
        <dbReference type="ChEBI" id="CHEBI:29105"/>
    </ligand>
</feature>
<dbReference type="InterPro" id="IPR012131">
    <property type="entry name" value="Hstdl_DH"/>
</dbReference>
<dbReference type="UniPathway" id="UPA00031">
    <property type="reaction ID" value="UER00014"/>
</dbReference>
<feature type="region of interest" description="Disordered" evidence="17">
    <location>
        <begin position="1"/>
        <end position="21"/>
    </location>
</feature>
<dbReference type="GO" id="GO:0008270">
    <property type="term" value="F:zinc ion binding"/>
    <property type="evidence" value="ECO:0007669"/>
    <property type="project" value="UniProtKB-UniRule"/>
</dbReference>
<dbReference type="FunFam" id="3.40.50.1980:FF:000001">
    <property type="entry name" value="Histidinol dehydrogenase"/>
    <property type="match status" value="1"/>
</dbReference>
<evidence type="ECO:0000313" key="18">
    <source>
        <dbReference type="EMBL" id="AFY30109.1"/>
    </source>
</evidence>
<evidence type="ECO:0000256" key="4">
    <source>
        <dbReference type="ARBA" id="ARBA00022605"/>
    </source>
</evidence>
<evidence type="ECO:0000256" key="9">
    <source>
        <dbReference type="ARBA" id="ARBA00049489"/>
    </source>
</evidence>
<feature type="binding site" evidence="10 15">
    <location>
        <position position="289"/>
    </location>
    <ligand>
        <name>Zn(2+)</name>
        <dbReference type="ChEBI" id="CHEBI:29105"/>
    </ligand>
</feature>
<evidence type="ECO:0000256" key="14">
    <source>
        <dbReference type="PIRSR" id="PIRSR000099-3"/>
    </source>
</evidence>
<evidence type="ECO:0000256" key="8">
    <source>
        <dbReference type="ARBA" id="ARBA00023027"/>
    </source>
</evidence>
<dbReference type="Gene3D" id="3.40.50.1980">
    <property type="entry name" value="Nitrogenase molybdenum iron protein domain"/>
    <property type="match status" value="2"/>
</dbReference>
<feature type="binding site" evidence="10 13">
    <location>
        <position position="218"/>
    </location>
    <ligand>
        <name>NAD(+)</name>
        <dbReference type="ChEBI" id="CHEBI:57540"/>
    </ligand>
</feature>
<feature type="binding site" evidence="10 15">
    <location>
        <position position="447"/>
    </location>
    <ligand>
        <name>Zn(2+)</name>
        <dbReference type="ChEBI" id="CHEBI:29105"/>
    </ligand>
</feature>
<dbReference type="Gene3D" id="1.20.5.1300">
    <property type="match status" value="1"/>
</dbReference>
<dbReference type="EMBL" id="CP003495">
    <property type="protein sequence ID" value="AFY30109.1"/>
    <property type="molecule type" value="Genomic_DNA"/>
</dbReference>
<keyword evidence="6 10" id="KW-0862">Zinc</keyword>
<keyword evidence="4 10" id="KW-0028">Amino-acid biosynthesis</keyword>
<evidence type="ECO:0000256" key="15">
    <source>
        <dbReference type="PIRSR" id="PIRSR000099-4"/>
    </source>
</evidence>
<dbReference type="InterPro" id="IPR016161">
    <property type="entry name" value="Ald_DH/histidinol_DH"/>
</dbReference>
<evidence type="ECO:0000256" key="6">
    <source>
        <dbReference type="ARBA" id="ARBA00022833"/>
    </source>
</evidence>
<proteinExistence type="inferred from homology"/>
<evidence type="ECO:0000256" key="1">
    <source>
        <dbReference type="ARBA" id="ARBA00003850"/>
    </source>
</evidence>
<accession>K9PC00</accession>
<dbReference type="HOGENOM" id="CLU_006732_3_3_3"/>
<feature type="active site" description="Proton acceptor" evidence="10 12">
    <location>
        <position position="354"/>
    </location>
</feature>
<feature type="binding site" evidence="10 14">
    <location>
        <position position="355"/>
    </location>
    <ligand>
        <name>substrate</name>
    </ligand>
</feature>
<feature type="binding site" evidence="10 14">
    <location>
        <position position="447"/>
    </location>
    <ligand>
        <name>substrate</name>
    </ligand>
</feature>
<dbReference type="CDD" id="cd06572">
    <property type="entry name" value="Histidinol_dh"/>
    <property type="match status" value="1"/>
</dbReference>
<dbReference type="GO" id="GO:0005829">
    <property type="term" value="C:cytosol"/>
    <property type="evidence" value="ECO:0007669"/>
    <property type="project" value="TreeGrafter"/>
</dbReference>
<evidence type="ECO:0000256" key="11">
    <source>
        <dbReference type="PIRNR" id="PIRNR000099"/>
    </source>
</evidence>
<comment type="similarity">
    <text evidence="2 10 11 16">Belongs to the histidinol dehydrogenase family.</text>
</comment>
<feature type="binding site" evidence="10 14">
    <location>
        <position position="286"/>
    </location>
    <ligand>
        <name>substrate</name>
    </ligand>
</feature>
<keyword evidence="10" id="KW-0368">Histidine biosynthesis</keyword>
<dbReference type="EC" id="1.1.1.23" evidence="3 10"/>
<evidence type="ECO:0000256" key="2">
    <source>
        <dbReference type="ARBA" id="ARBA00010178"/>
    </source>
</evidence>
<dbReference type="InterPro" id="IPR001692">
    <property type="entry name" value="Histidinol_DH_CS"/>
</dbReference>
<comment type="pathway">
    <text evidence="10">Amino-acid biosynthesis; L-histidine biosynthesis; L-histidine from 5-phospho-alpha-D-ribose 1-diphosphate: step 9/9.</text>
</comment>
<dbReference type="GO" id="GO:0000105">
    <property type="term" value="P:L-histidine biosynthetic process"/>
    <property type="evidence" value="ECO:0007669"/>
    <property type="project" value="UniProtKB-UniRule"/>
</dbReference>
<feature type="binding site" evidence="10 15">
    <location>
        <position position="388"/>
    </location>
    <ligand>
        <name>Zn(2+)</name>
        <dbReference type="ChEBI" id="CHEBI:29105"/>
    </ligand>
</feature>
<dbReference type="PATRIC" id="fig|292564.3.peg.2872"/>
<keyword evidence="5 10" id="KW-0479">Metal-binding</keyword>
<protein>
    <recommendedName>
        <fullName evidence="3 10">Histidinol dehydrogenase</fullName>
        <shortName evidence="10">HDH</shortName>
        <ecNumber evidence="3 10">1.1.1.23</ecNumber>
    </recommendedName>
</protein>
<dbReference type="PANTHER" id="PTHR21256">
    <property type="entry name" value="HISTIDINOL DEHYDROGENASE HDH"/>
    <property type="match status" value="1"/>
</dbReference>
<comment type="function">
    <text evidence="1 10">Catalyzes the sequential NAD-dependent oxidations of L-histidinol to L-histidinaldehyde and then to L-histidine.</text>
</comment>